<reference evidence="10" key="1">
    <citation type="journal article" date="2020" name="Stud. Mycol.">
        <title>101 Dothideomycetes genomes: a test case for predicting lifestyles and emergence of pathogens.</title>
        <authorList>
            <person name="Haridas S."/>
            <person name="Albert R."/>
            <person name="Binder M."/>
            <person name="Bloem J."/>
            <person name="Labutti K."/>
            <person name="Salamov A."/>
            <person name="Andreopoulos B."/>
            <person name="Baker S."/>
            <person name="Barry K."/>
            <person name="Bills G."/>
            <person name="Bluhm B."/>
            <person name="Cannon C."/>
            <person name="Castanera R."/>
            <person name="Culley D."/>
            <person name="Daum C."/>
            <person name="Ezra D."/>
            <person name="Gonzalez J."/>
            <person name="Henrissat B."/>
            <person name="Kuo A."/>
            <person name="Liang C."/>
            <person name="Lipzen A."/>
            <person name="Lutzoni F."/>
            <person name="Magnuson J."/>
            <person name="Mondo S."/>
            <person name="Nolan M."/>
            <person name="Ohm R."/>
            <person name="Pangilinan J."/>
            <person name="Park H.-J."/>
            <person name="Ramirez L."/>
            <person name="Alfaro M."/>
            <person name="Sun H."/>
            <person name="Tritt A."/>
            <person name="Yoshinaga Y."/>
            <person name="Zwiers L.-H."/>
            <person name="Turgeon B."/>
            <person name="Goodwin S."/>
            <person name="Spatafora J."/>
            <person name="Crous P."/>
            <person name="Grigoriev I."/>
        </authorList>
    </citation>
    <scope>NUCLEOTIDE SEQUENCE</scope>
    <source>
        <strain evidence="10">CBS 113818</strain>
    </source>
</reference>
<feature type="region of interest" description="Disordered" evidence="7">
    <location>
        <begin position="366"/>
        <end position="397"/>
    </location>
</feature>
<organism evidence="10 11">
    <name type="scientific">Ophiobolus disseminans</name>
    <dbReference type="NCBI Taxonomy" id="1469910"/>
    <lineage>
        <taxon>Eukaryota</taxon>
        <taxon>Fungi</taxon>
        <taxon>Dikarya</taxon>
        <taxon>Ascomycota</taxon>
        <taxon>Pezizomycotina</taxon>
        <taxon>Dothideomycetes</taxon>
        <taxon>Pleosporomycetidae</taxon>
        <taxon>Pleosporales</taxon>
        <taxon>Pleosporineae</taxon>
        <taxon>Phaeosphaeriaceae</taxon>
        <taxon>Ophiobolus</taxon>
    </lineage>
</organism>
<evidence type="ECO:0008006" key="12">
    <source>
        <dbReference type="Google" id="ProtNLM"/>
    </source>
</evidence>
<dbReference type="GO" id="GO:0005634">
    <property type="term" value="C:nucleus"/>
    <property type="evidence" value="ECO:0007669"/>
    <property type="project" value="UniProtKB-SubCell"/>
</dbReference>
<dbReference type="GO" id="GO:0008270">
    <property type="term" value="F:zinc ion binding"/>
    <property type="evidence" value="ECO:0007669"/>
    <property type="project" value="UniProtKB-KW"/>
</dbReference>
<evidence type="ECO:0000313" key="11">
    <source>
        <dbReference type="Proteomes" id="UP000799424"/>
    </source>
</evidence>
<feature type="compositionally biased region" description="Polar residues" evidence="7">
    <location>
        <begin position="164"/>
        <end position="180"/>
    </location>
</feature>
<dbReference type="InterPro" id="IPR009057">
    <property type="entry name" value="Homeodomain-like_sf"/>
</dbReference>
<dbReference type="AlphaFoldDB" id="A0A6A6ZVA9"/>
<dbReference type="InterPro" id="IPR017970">
    <property type="entry name" value="Homeobox_CS"/>
</dbReference>
<feature type="domain" description="Homeobox" evidence="8">
    <location>
        <begin position="198"/>
        <end position="258"/>
    </location>
</feature>
<keyword evidence="4" id="KW-0479">Metal-binding</keyword>
<dbReference type="InterPro" id="IPR013087">
    <property type="entry name" value="Znf_C2H2_type"/>
</dbReference>
<feature type="region of interest" description="Disordered" evidence="7">
    <location>
        <begin position="254"/>
        <end position="274"/>
    </location>
</feature>
<name>A0A6A6ZVA9_9PLEO</name>
<evidence type="ECO:0000256" key="7">
    <source>
        <dbReference type="SAM" id="MobiDB-lite"/>
    </source>
</evidence>
<keyword evidence="4" id="KW-0862">Zinc</keyword>
<comment type="subcellular location">
    <subcellularLocation>
        <location evidence="5 6">Nucleus</location>
    </subcellularLocation>
</comment>
<dbReference type="PROSITE" id="PS00027">
    <property type="entry name" value="HOMEOBOX_1"/>
    <property type="match status" value="1"/>
</dbReference>
<evidence type="ECO:0000259" key="9">
    <source>
        <dbReference type="PROSITE" id="PS50157"/>
    </source>
</evidence>
<dbReference type="Gene3D" id="1.10.10.60">
    <property type="entry name" value="Homeodomain-like"/>
    <property type="match status" value="1"/>
</dbReference>
<keyword evidence="1 5" id="KW-0238">DNA-binding</keyword>
<feature type="domain" description="C2H2-type" evidence="9">
    <location>
        <begin position="419"/>
        <end position="447"/>
    </location>
</feature>
<dbReference type="SMART" id="SM00355">
    <property type="entry name" value="ZnF_C2H2"/>
    <property type="match status" value="4"/>
</dbReference>
<accession>A0A6A6ZVA9</accession>
<dbReference type="GO" id="GO:0003677">
    <property type="term" value="F:DNA binding"/>
    <property type="evidence" value="ECO:0007669"/>
    <property type="project" value="UniProtKB-UniRule"/>
</dbReference>
<evidence type="ECO:0000256" key="2">
    <source>
        <dbReference type="ARBA" id="ARBA00023155"/>
    </source>
</evidence>
<gene>
    <name evidence="10" type="ORF">CC86DRAFT_295586</name>
</gene>
<feature type="compositionally biased region" description="Low complexity" evidence="7">
    <location>
        <begin position="369"/>
        <end position="379"/>
    </location>
</feature>
<dbReference type="Pfam" id="PF00046">
    <property type="entry name" value="Homeodomain"/>
    <property type="match status" value="1"/>
</dbReference>
<dbReference type="EMBL" id="MU006229">
    <property type="protein sequence ID" value="KAF2824783.1"/>
    <property type="molecule type" value="Genomic_DNA"/>
</dbReference>
<dbReference type="OrthoDB" id="10056939at2759"/>
<dbReference type="InterPro" id="IPR001356">
    <property type="entry name" value="HD"/>
</dbReference>
<keyword evidence="2 5" id="KW-0371">Homeobox</keyword>
<sequence>MALHALDDFNEFFDFDQLESDHGGSSIDSHCQHFSTTANSEDVMAIDWATSEPAPQATSDVCLSQDLHMHNAFDDFQLNDHMQWPSTYVPYHFETSGQAAEGLDLTATSVTCLHKSLLRTATPLSVEVDDVQNGVNGHNDLGQTDTFDLRLETSLPAVELPRQEPTTSSLPKITASSRTQPAAPLRHASTASWKPASAKRKGPQSRIPLESRQILEDEFAANPYPCGWEMDIIAHQANLEVKKVRNWFNNTRARKKDEDADPVDHELSNELGQSLKGKLSRDSLEALEALDKLEDDDTQPPQPLAVYLAQSYQEEAVASAVQAAIDVSPLSGSSDYDDAWSGSRQGRRGSVITSVASSEGTALTTYTVSSSGSRSNISSFGRDRRRGRRRMAWKESPYNSRPKFNGVNSAGEPQKDLPFFCTFCPRAFKTRYEWVRHEDSVHALRTTWICCDTKNTPLESCPFCGQIRPDDDHMAGHKYHQCRSKPESQRTFYRRDHFVQHLHHVHFTNTKHPSVRAGCQARLLNEEAHNFGCKELAMKWRRFGAPMKRDDPMLHCGMCGKISRDWAERSIHVAEHLVAREHDRSVWWPERKENHLENLYSDSPFESFRCRYCLKIFTDIAEMNAHSHCKVWSCRFLKSFDDVTADNAGPPLCPDFPSAKAHHCHLCGAGYRTPHAEHAQSYHRHRSCNQEFYTSEETFLQHLHLSHGASHPSLLRGSSIIEQNFMRNKGASFEPLEFNESWQPCLMDLDNTPIGPFSVEPPSAPLSTIDKKEQTHTRKQSVRKKSREEHLQASAGAAKTQRQRSDLATYKTETSGPRFFRLSTYVPYISSRIFFSHHSKPLALPRDEEAVLEEMPKPHVAALVMSAGLVGMAAGRLVIRPQKHFSSGMIELMLEGEG</sequence>
<dbReference type="SUPFAM" id="SSF46689">
    <property type="entry name" value="Homeodomain-like"/>
    <property type="match status" value="1"/>
</dbReference>
<evidence type="ECO:0000256" key="5">
    <source>
        <dbReference type="PROSITE-ProRule" id="PRU00108"/>
    </source>
</evidence>
<feature type="region of interest" description="Disordered" evidence="7">
    <location>
        <begin position="753"/>
        <end position="809"/>
    </location>
</feature>
<evidence type="ECO:0000313" key="10">
    <source>
        <dbReference type="EMBL" id="KAF2824783.1"/>
    </source>
</evidence>
<dbReference type="CDD" id="cd00086">
    <property type="entry name" value="homeodomain"/>
    <property type="match status" value="1"/>
</dbReference>
<dbReference type="PROSITE" id="PS50157">
    <property type="entry name" value="ZINC_FINGER_C2H2_2"/>
    <property type="match status" value="1"/>
</dbReference>
<evidence type="ECO:0000259" key="8">
    <source>
        <dbReference type="PROSITE" id="PS50071"/>
    </source>
</evidence>
<keyword evidence="11" id="KW-1185">Reference proteome</keyword>
<evidence type="ECO:0000256" key="6">
    <source>
        <dbReference type="RuleBase" id="RU000682"/>
    </source>
</evidence>
<dbReference type="PROSITE" id="PS50071">
    <property type="entry name" value="HOMEOBOX_2"/>
    <property type="match status" value="1"/>
</dbReference>
<proteinExistence type="predicted"/>
<dbReference type="GO" id="GO:0000981">
    <property type="term" value="F:DNA-binding transcription factor activity, RNA polymerase II-specific"/>
    <property type="evidence" value="ECO:0007669"/>
    <property type="project" value="InterPro"/>
</dbReference>
<protein>
    <recommendedName>
        <fullName evidence="12">Homeobox domain-containing protein</fullName>
    </recommendedName>
</protein>
<evidence type="ECO:0000256" key="1">
    <source>
        <dbReference type="ARBA" id="ARBA00023125"/>
    </source>
</evidence>
<keyword evidence="4" id="KW-0863">Zinc-finger</keyword>
<feature type="compositionally biased region" description="Basic and acidic residues" evidence="7">
    <location>
        <begin position="255"/>
        <end position="268"/>
    </location>
</feature>
<dbReference type="SMART" id="SM00389">
    <property type="entry name" value="HOX"/>
    <property type="match status" value="1"/>
</dbReference>
<keyword evidence="3 5" id="KW-0539">Nucleus</keyword>
<dbReference type="PROSITE" id="PS00028">
    <property type="entry name" value="ZINC_FINGER_C2H2_1"/>
    <property type="match status" value="1"/>
</dbReference>
<evidence type="ECO:0000256" key="4">
    <source>
        <dbReference type="PROSITE-ProRule" id="PRU00042"/>
    </source>
</evidence>
<evidence type="ECO:0000256" key="3">
    <source>
        <dbReference type="ARBA" id="ARBA00023242"/>
    </source>
</evidence>
<dbReference type="Proteomes" id="UP000799424">
    <property type="component" value="Unassembled WGS sequence"/>
</dbReference>
<feature type="region of interest" description="Disordered" evidence="7">
    <location>
        <begin position="155"/>
        <end position="209"/>
    </location>
</feature>
<feature type="DNA-binding region" description="Homeobox" evidence="5">
    <location>
        <begin position="200"/>
        <end position="259"/>
    </location>
</feature>